<keyword evidence="1 2" id="KW-0732">Signal</keyword>
<dbReference type="NCBIfam" id="TIGR01451">
    <property type="entry name" value="B_ant_repeat"/>
    <property type="match status" value="1"/>
</dbReference>
<dbReference type="SUPFAM" id="SSF52058">
    <property type="entry name" value="L domain-like"/>
    <property type="match status" value="1"/>
</dbReference>
<sequence>MKTTFLVLFLCVTSCIDAQTVIFADPELKDDILFYQPELDVNNDGEIQVDEAQSATHLSLSANYYSSVIGIEAFTHITSLFLHVLSLTELDLSSFQNIKDLNLRTSVATIDVSMLPTLENFTIFASSTSNVITGYMPNLKTIDFLQAPIVSLDLTGAENLETAFLDSYLFNDLQIGYKPHLKYLYVWSTSLTNLDLSQCTALIGAEINLGNASHDVHVNLKNGDTDFAEDYMDFVYITDGNPLYHCYICIDEGEEVTFTENSFAPWIFLSPYCTFEPGGSHNTITGSLYLNESGSCEDATELLGYSSITINGNSEVGTVFSNSNVYKFYPGAGTYTLTPQVNTSLFEVNPATASVSFLDNNDNTSTQNFCLTPIGTHPDVEIALIPLQLPQPGFNAVYKIVYTNKGNQTLSGNIIFTYDDALLDYVSATSVESSANIGEIIWSYSDLQFYESREILLTLNVNSPMETPPVNINDVLNLTAVANPIDGDMTPGNNTFALKQTVVGSYDPNDITCLQGSLVNPDKIGDYLHYNINFENTGTAPATFIVVKDIIDAAKYDIASLQLINVSHNMEARVTGNKAEFIFNNINLAAGGKGNVLFKIKTLGTLSVNSEVTQQADIYFDYNWPVLTNEANTVFGVLNTRDFVVDQSVKIYPNPANAVINIQTDSAINSMQLYDIQGRLLQAISGNGNKAIVDVSGRAKGLYFLKITTEKGTKVEKVMVE</sequence>
<evidence type="ECO:0000313" key="6">
    <source>
        <dbReference type="Proteomes" id="UP000320643"/>
    </source>
</evidence>
<proteinExistence type="predicted"/>
<dbReference type="Proteomes" id="UP000320643">
    <property type="component" value="Unassembled WGS sequence"/>
</dbReference>
<dbReference type="Gene3D" id="3.80.10.10">
    <property type="entry name" value="Ribonuclease Inhibitor"/>
    <property type="match status" value="1"/>
</dbReference>
<dbReference type="InterPro" id="IPR032675">
    <property type="entry name" value="LRR_dom_sf"/>
</dbReference>
<protein>
    <submittedName>
        <fullName evidence="5">T9SS type A sorting domain-containing protein</fullName>
    </submittedName>
</protein>
<dbReference type="Pfam" id="PF24595">
    <property type="entry name" value="DUF7619"/>
    <property type="match status" value="1"/>
</dbReference>
<reference evidence="5 6" key="1">
    <citation type="submission" date="2019-07" db="EMBL/GenBank/DDBJ databases">
        <title>Flavobacterium sp. nov., isolated from glacier ice.</title>
        <authorList>
            <person name="Liu Q."/>
            <person name="Xin Y.-H."/>
        </authorList>
    </citation>
    <scope>NUCLEOTIDE SEQUENCE [LARGE SCALE GENOMIC DNA]</scope>
    <source>
        <strain evidence="5 6">ZT4R6</strain>
    </source>
</reference>
<dbReference type="RefSeq" id="WP_143372788.1">
    <property type="nucleotide sequence ID" value="NZ_VJVZ01000004.1"/>
</dbReference>
<dbReference type="InterPro" id="IPR055353">
    <property type="entry name" value="DUF7619"/>
</dbReference>
<comment type="caution">
    <text evidence="5">The sequence shown here is derived from an EMBL/GenBank/DDBJ whole genome shotgun (WGS) entry which is preliminary data.</text>
</comment>
<feature type="chain" id="PRO_5021961925" evidence="2">
    <location>
        <begin position="19"/>
        <end position="721"/>
    </location>
</feature>
<dbReference type="InterPro" id="IPR047589">
    <property type="entry name" value="DUF11_rpt"/>
</dbReference>
<name>A0A552V408_9FLAO</name>
<dbReference type="EMBL" id="VJVZ01000004">
    <property type="protein sequence ID" value="TRW25206.1"/>
    <property type="molecule type" value="Genomic_DNA"/>
</dbReference>
<feature type="domain" description="DUF7619" evidence="4">
    <location>
        <begin position="507"/>
        <end position="633"/>
    </location>
</feature>
<keyword evidence="6" id="KW-1185">Reference proteome</keyword>
<dbReference type="Pfam" id="PF18962">
    <property type="entry name" value="Por_Secre_tail"/>
    <property type="match status" value="1"/>
</dbReference>
<feature type="domain" description="Secretion system C-terminal sorting" evidence="3">
    <location>
        <begin position="651"/>
        <end position="720"/>
    </location>
</feature>
<dbReference type="NCBIfam" id="TIGR04183">
    <property type="entry name" value="Por_Secre_tail"/>
    <property type="match status" value="1"/>
</dbReference>
<evidence type="ECO:0000313" key="5">
    <source>
        <dbReference type="EMBL" id="TRW25206.1"/>
    </source>
</evidence>
<dbReference type="OrthoDB" id="1110367at2"/>
<evidence type="ECO:0000259" key="3">
    <source>
        <dbReference type="Pfam" id="PF18962"/>
    </source>
</evidence>
<dbReference type="AlphaFoldDB" id="A0A552V408"/>
<feature type="signal peptide" evidence="2">
    <location>
        <begin position="1"/>
        <end position="18"/>
    </location>
</feature>
<evidence type="ECO:0000256" key="1">
    <source>
        <dbReference type="ARBA" id="ARBA00022729"/>
    </source>
</evidence>
<accession>A0A552V408</accession>
<evidence type="ECO:0000259" key="4">
    <source>
        <dbReference type="Pfam" id="PF24595"/>
    </source>
</evidence>
<organism evidence="5 6">
    <name type="scientific">Flavobacterium zepuense</name>
    <dbReference type="NCBI Taxonomy" id="2593302"/>
    <lineage>
        <taxon>Bacteria</taxon>
        <taxon>Pseudomonadati</taxon>
        <taxon>Bacteroidota</taxon>
        <taxon>Flavobacteriia</taxon>
        <taxon>Flavobacteriales</taxon>
        <taxon>Flavobacteriaceae</taxon>
        <taxon>Flavobacterium</taxon>
    </lineage>
</organism>
<dbReference type="InterPro" id="IPR026444">
    <property type="entry name" value="Secre_tail"/>
</dbReference>
<gene>
    <name evidence="5" type="ORF">FMM05_07825</name>
</gene>
<evidence type="ECO:0000256" key="2">
    <source>
        <dbReference type="SAM" id="SignalP"/>
    </source>
</evidence>